<accession>A0A0A1U3J0</accession>
<dbReference type="AlphaFoldDB" id="A0A0A1U3J0"/>
<reference evidence="1 2" key="1">
    <citation type="submission" date="2012-10" db="EMBL/GenBank/DDBJ databases">
        <authorList>
            <person name="Zafar N."/>
            <person name="Inman J."/>
            <person name="Hall N."/>
            <person name="Lorenzi H."/>
            <person name="Caler E."/>
        </authorList>
    </citation>
    <scope>NUCLEOTIDE SEQUENCE [LARGE SCALE GENOMIC DNA]</scope>
    <source>
        <strain evidence="1 2">IP1</strain>
    </source>
</reference>
<evidence type="ECO:0000313" key="2">
    <source>
        <dbReference type="Proteomes" id="UP000014680"/>
    </source>
</evidence>
<evidence type="ECO:0000313" key="1">
    <source>
        <dbReference type="EMBL" id="ELP88788.1"/>
    </source>
</evidence>
<dbReference type="OMA" id="ANKTRIX"/>
<sequence>MKFLIVVQVISLLFVFFFIVFVVITDGSVYGFSVQNYNNNDDNQENLKYKYTDTQLNVSNFNYKGKCSKVFKYKKNNPRDLFLTAIYFKNPNVWFNIKDRAVRCLKVAQSGIPDATRKVLLLSENEIPDFTMTMNELGVSVENHPINKTFTNGAVLRYFATYDYLSQNQEKYDRVVFGDFKDIYFFADGFATFDANDLIFLIECKGVNSMKTCLTLAEPTNRGWIRTSFGKDIADKYANNKTLLSNVGVVLGGTKKMLKYLEIFKDNVIPEKADNWGHDQALHNKLLYSGYFESLNYTKDYCTQRVCFSEDKSVVWNQKKKALYTRGTGCAPVIRHKIRFKNSKILYE</sequence>
<proteinExistence type="predicted"/>
<keyword evidence="2" id="KW-1185">Reference proteome</keyword>
<dbReference type="VEuPathDB" id="AmoebaDB:EIN_437680"/>
<dbReference type="GeneID" id="14887784"/>
<dbReference type="EMBL" id="KB206697">
    <property type="protein sequence ID" value="ELP88788.1"/>
    <property type="molecule type" value="Genomic_DNA"/>
</dbReference>
<gene>
    <name evidence="1" type="ORF">EIN_437680</name>
</gene>
<dbReference type="KEGG" id="eiv:EIN_437680"/>
<protein>
    <submittedName>
        <fullName evidence="1">Uncharacterized protein</fullName>
    </submittedName>
</protein>
<name>A0A0A1U3J0_ENTIV</name>
<organism evidence="1 2">
    <name type="scientific">Entamoeba invadens IP1</name>
    <dbReference type="NCBI Taxonomy" id="370355"/>
    <lineage>
        <taxon>Eukaryota</taxon>
        <taxon>Amoebozoa</taxon>
        <taxon>Evosea</taxon>
        <taxon>Archamoebae</taxon>
        <taxon>Mastigamoebida</taxon>
        <taxon>Entamoebidae</taxon>
        <taxon>Entamoeba</taxon>
    </lineage>
</organism>
<dbReference type="Proteomes" id="UP000014680">
    <property type="component" value="Unassembled WGS sequence"/>
</dbReference>
<dbReference type="OrthoDB" id="25137at2759"/>
<dbReference type="RefSeq" id="XP_004255559.1">
    <property type="nucleotide sequence ID" value="XM_004255511.1"/>
</dbReference>